<evidence type="ECO:0000256" key="3">
    <source>
        <dbReference type="ARBA" id="ARBA00022737"/>
    </source>
</evidence>
<dbReference type="EMBL" id="CP001601">
    <property type="protein sequence ID" value="ACP33269.1"/>
    <property type="molecule type" value="Genomic_DNA"/>
</dbReference>
<dbReference type="InterPro" id="IPR035644">
    <property type="entry name" value="MraZ_C"/>
</dbReference>
<dbReference type="InterPro" id="IPR037914">
    <property type="entry name" value="SpoVT-AbrB_sf"/>
</dbReference>
<keyword evidence="5 7" id="KW-0238">DNA-binding</keyword>
<dbReference type="GO" id="GO:0009295">
    <property type="term" value="C:nucleoid"/>
    <property type="evidence" value="ECO:0007669"/>
    <property type="project" value="UniProtKB-SubCell"/>
</dbReference>
<sequence length="186" mass="20134">MRGVKGVGGGGKWGRVGRSGGELFSCRERNPEFSSDRKVDPGMFLGTYTPKLDDKGRLTLPAKFREELAGGLMVTKGQDHSLAVYPREEFAARARKAAAVSRTNPDARAFIRNLAASADEQRPDGHGRITLSAGHREYANLTKECVVVGSVDFLEIWDAAAWAEYQAQTEDAYSAADADDVLAGLL</sequence>
<keyword evidence="10" id="KW-1185">Reference proteome</keyword>
<dbReference type="InterPro" id="IPR035642">
    <property type="entry name" value="MraZ_N"/>
</dbReference>
<dbReference type="InterPro" id="IPR020603">
    <property type="entry name" value="MraZ_dom"/>
</dbReference>
<comment type="similarity">
    <text evidence="7">Belongs to the MraZ family.</text>
</comment>
<dbReference type="eggNOG" id="COG2001">
    <property type="taxonomic scope" value="Bacteria"/>
</dbReference>
<evidence type="ECO:0000256" key="2">
    <source>
        <dbReference type="ARBA" id="ARBA00022490"/>
    </source>
</evidence>
<evidence type="ECO:0000256" key="5">
    <source>
        <dbReference type="ARBA" id="ARBA00023125"/>
    </source>
</evidence>
<name>C3PHG5_CORA7</name>
<dbReference type="AlphaFoldDB" id="C3PHG5"/>
<dbReference type="Pfam" id="PF02381">
    <property type="entry name" value="MraZ"/>
    <property type="match status" value="2"/>
</dbReference>
<evidence type="ECO:0000256" key="6">
    <source>
        <dbReference type="ARBA" id="ARBA00023163"/>
    </source>
</evidence>
<dbReference type="PANTHER" id="PTHR34701:SF1">
    <property type="entry name" value="TRANSCRIPTIONAL REGULATOR MRAZ"/>
    <property type="match status" value="1"/>
</dbReference>
<dbReference type="PROSITE" id="PS51740">
    <property type="entry name" value="SPOVT_ABRB"/>
    <property type="match status" value="2"/>
</dbReference>
<dbReference type="STRING" id="548476.cauri_1676"/>
<feature type="domain" description="SpoVT-AbrB" evidence="8">
    <location>
        <begin position="118"/>
        <end position="161"/>
    </location>
</feature>
<dbReference type="HOGENOM" id="CLU_107907_0_0_11"/>
<dbReference type="GO" id="GO:0005737">
    <property type="term" value="C:cytoplasm"/>
    <property type="evidence" value="ECO:0007669"/>
    <property type="project" value="UniProtKB-UniRule"/>
</dbReference>
<dbReference type="InterPro" id="IPR007159">
    <property type="entry name" value="SpoVT-AbrB_dom"/>
</dbReference>
<dbReference type="CDD" id="cd16321">
    <property type="entry name" value="MraZ_C"/>
    <property type="match status" value="1"/>
</dbReference>
<comment type="subunit">
    <text evidence="7">Forms oligomers.</text>
</comment>
<dbReference type="GO" id="GO:0003700">
    <property type="term" value="F:DNA-binding transcription factor activity"/>
    <property type="evidence" value="ECO:0007669"/>
    <property type="project" value="UniProtKB-UniRule"/>
</dbReference>
<feature type="domain" description="SpoVT-AbrB" evidence="8">
    <location>
        <begin position="47"/>
        <end position="89"/>
    </location>
</feature>
<accession>C3PHG5</accession>
<evidence type="ECO:0000259" key="8">
    <source>
        <dbReference type="PROSITE" id="PS51740"/>
    </source>
</evidence>
<dbReference type="SUPFAM" id="SSF89447">
    <property type="entry name" value="AbrB/MazE/MraZ-like"/>
    <property type="match status" value="1"/>
</dbReference>
<dbReference type="GO" id="GO:0000976">
    <property type="term" value="F:transcription cis-regulatory region binding"/>
    <property type="evidence" value="ECO:0007669"/>
    <property type="project" value="TreeGrafter"/>
</dbReference>
<dbReference type="KEGG" id="car:cauri_1676"/>
<dbReference type="HAMAP" id="MF_01008">
    <property type="entry name" value="MraZ"/>
    <property type="match status" value="1"/>
</dbReference>
<keyword evidence="4 7" id="KW-0805">Transcription regulation</keyword>
<keyword evidence="2 7" id="KW-0963">Cytoplasm</keyword>
<organism evidence="9 10">
    <name type="scientific">Corynebacterium aurimucosum (strain ATCC 700975 / DSM 44827 / CIP 107346 / CN-1)</name>
    <name type="common">Corynebacterium nigricans</name>
    <dbReference type="NCBI Taxonomy" id="548476"/>
    <lineage>
        <taxon>Bacteria</taxon>
        <taxon>Bacillati</taxon>
        <taxon>Actinomycetota</taxon>
        <taxon>Actinomycetes</taxon>
        <taxon>Mycobacteriales</taxon>
        <taxon>Corynebacteriaceae</taxon>
        <taxon>Corynebacterium</taxon>
    </lineage>
</organism>
<protein>
    <recommendedName>
        <fullName evidence="1 7">Transcriptional regulator MraZ</fullName>
    </recommendedName>
</protein>
<reference evidence="9 10" key="1">
    <citation type="journal article" date="2010" name="BMC Genomics">
        <title>Complete genome sequence and lifestyle of black-pigmented Corynebacterium aurimucosum ATCC 700975 (formerly C. nigricans CN-1) isolated from a vaginal swab of a woman with spontaneous abortion.</title>
        <authorList>
            <person name="Trost E."/>
            <person name="Gotker S."/>
            <person name="Schneider J."/>
            <person name="Schneiker-Bekel S."/>
            <person name="Szczepanowski R."/>
            <person name="Tilker A."/>
            <person name="Viehoever P."/>
            <person name="Arnold W."/>
            <person name="Bekel T."/>
            <person name="Blom J."/>
            <person name="Gartemann K.H."/>
            <person name="Linke B."/>
            <person name="Goesmann A."/>
            <person name="Puhler A."/>
            <person name="Shukla S.K."/>
            <person name="Tauch A."/>
        </authorList>
    </citation>
    <scope>NUCLEOTIDE SEQUENCE [LARGE SCALE GENOMIC DNA]</scope>
    <source>
        <strain evidence="10">ATCC 700975 / DSM 44827 / CIP 107346 / CN-1</strain>
    </source>
</reference>
<dbReference type="InterPro" id="IPR038619">
    <property type="entry name" value="MraZ_sf"/>
</dbReference>
<dbReference type="PANTHER" id="PTHR34701">
    <property type="entry name" value="TRANSCRIPTIONAL REGULATOR MRAZ"/>
    <property type="match status" value="1"/>
</dbReference>
<evidence type="ECO:0000313" key="10">
    <source>
        <dbReference type="Proteomes" id="UP000002077"/>
    </source>
</evidence>
<keyword evidence="3" id="KW-0677">Repeat</keyword>
<dbReference type="Proteomes" id="UP000002077">
    <property type="component" value="Chromosome"/>
</dbReference>
<dbReference type="InterPro" id="IPR003444">
    <property type="entry name" value="MraZ"/>
</dbReference>
<evidence type="ECO:0000313" key="9">
    <source>
        <dbReference type="EMBL" id="ACP33269.1"/>
    </source>
</evidence>
<dbReference type="Gene3D" id="3.40.1550.20">
    <property type="entry name" value="Transcriptional regulator MraZ domain"/>
    <property type="match status" value="1"/>
</dbReference>
<dbReference type="NCBIfam" id="TIGR00242">
    <property type="entry name" value="division/cell wall cluster transcriptional repressor MraZ"/>
    <property type="match status" value="1"/>
</dbReference>
<evidence type="ECO:0000256" key="4">
    <source>
        <dbReference type="ARBA" id="ARBA00023015"/>
    </source>
</evidence>
<proteinExistence type="inferred from homology"/>
<dbReference type="GO" id="GO:2000143">
    <property type="term" value="P:negative regulation of DNA-templated transcription initiation"/>
    <property type="evidence" value="ECO:0007669"/>
    <property type="project" value="TreeGrafter"/>
</dbReference>
<dbReference type="CDD" id="cd16320">
    <property type="entry name" value="MraZ_N"/>
    <property type="match status" value="1"/>
</dbReference>
<gene>
    <name evidence="7 9" type="primary">mraZ</name>
    <name evidence="9" type="ordered locus">cauri_1676</name>
</gene>
<comment type="subcellular location">
    <subcellularLocation>
        <location evidence="7">Cytoplasm</location>
        <location evidence="7">Nucleoid</location>
    </subcellularLocation>
</comment>
<evidence type="ECO:0000256" key="1">
    <source>
        <dbReference type="ARBA" id="ARBA00013860"/>
    </source>
</evidence>
<evidence type="ECO:0000256" key="7">
    <source>
        <dbReference type="HAMAP-Rule" id="MF_01008"/>
    </source>
</evidence>
<keyword evidence="6 7" id="KW-0804">Transcription</keyword>